<dbReference type="Pfam" id="PF07690">
    <property type="entry name" value="MFS_1"/>
    <property type="match status" value="1"/>
</dbReference>
<dbReference type="InterPro" id="IPR011701">
    <property type="entry name" value="MFS"/>
</dbReference>
<comment type="subcellular location">
    <subcellularLocation>
        <location evidence="1">Membrane</location>
        <topology evidence="1">Multi-pass membrane protein</topology>
    </subcellularLocation>
</comment>
<dbReference type="EMBL" id="OOIQ01000003">
    <property type="protein sequence ID" value="SPO43851.1"/>
    <property type="molecule type" value="Genomic_DNA"/>
</dbReference>
<feature type="transmembrane region" description="Helical" evidence="7">
    <location>
        <begin position="289"/>
        <end position="308"/>
    </location>
</feature>
<evidence type="ECO:0000313" key="8">
    <source>
        <dbReference type="EMBL" id="SPO43851.1"/>
    </source>
</evidence>
<feature type="transmembrane region" description="Helical" evidence="7">
    <location>
        <begin position="92"/>
        <end position="113"/>
    </location>
</feature>
<dbReference type="GO" id="GO:0016020">
    <property type="term" value="C:membrane"/>
    <property type="evidence" value="ECO:0007669"/>
    <property type="project" value="UniProtKB-SubCell"/>
</dbReference>
<dbReference type="RefSeq" id="XP_014657918.1">
    <property type="nucleotide sequence ID" value="XM_014802432.1"/>
</dbReference>
<feature type="transmembrane region" description="Helical" evidence="7">
    <location>
        <begin position="182"/>
        <end position="202"/>
    </location>
</feature>
<accession>A0A5C3FJZ3</accession>
<keyword evidence="3 7" id="KW-0812">Transmembrane</keyword>
<feature type="compositionally biased region" description="Basic and acidic residues" evidence="6">
    <location>
        <begin position="494"/>
        <end position="504"/>
    </location>
</feature>
<keyword evidence="4 7" id="KW-1133">Transmembrane helix</keyword>
<protein>
    <submittedName>
        <fullName evidence="8">Related to allantoate permease</fullName>
    </submittedName>
</protein>
<dbReference type="InterPro" id="IPR036259">
    <property type="entry name" value="MFS_trans_sf"/>
</dbReference>
<evidence type="ECO:0000256" key="3">
    <source>
        <dbReference type="ARBA" id="ARBA00022692"/>
    </source>
</evidence>
<organism evidence="8 9">
    <name type="scientific">Pseudozyma antarctica</name>
    <name type="common">Yeast</name>
    <name type="synonym">Candida antarctica</name>
    <dbReference type="NCBI Taxonomy" id="84753"/>
    <lineage>
        <taxon>Eukaryota</taxon>
        <taxon>Fungi</taxon>
        <taxon>Dikarya</taxon>
        <taxon>Basidiomycota</taxon>
        <taxon>Ustilaginomycotina</taxon>
        <taxon>Ustilaginomycetes</taxon>
        <taxon>Ustilaginales</taxon>
        <taxon>Ustilaginaceae</taxon>
        <taxon>Moesziomyces</taxon>
    </lineage>
</organism>
<proteinExistence type="predicted"/>
<evidence type="ECO:0000256" key="2">
    <source>
        <dbReference type="ARBA" id="ARBA00022448"/>
    </source>
</evidence>
<evidence type="ECO:0000256" key="5">
    <source>
        <dbReference type="ARBA" id="ARBA00023136"/>
    </source>
</evidence>
<evidence type="ECO:0000256" key="6">
    <source>
        <dbReference type="SAM" id="MobiDB-lite"/>
    </source>
</evidence>
<evidence type="ECO:0000256" key="7">
    <source>
        <dbReference type="SAM" id="Phobius"/>
    </source>
</evidence>
<evidence type="ECO:0000256" key="4">
    <source>
        <dbReference type="ARBA" id="ARBA00022989"/>
    </source>
</evidence>
<dbReference type="PANTHER" id="PTHR43791:SF38">
    <property type="entry name" value="MAJOR FACILITATOR SUPERFAMILY (MFS) PROFILE DOMAIN-CONTAINING PROTEIN"/>
    <property type="match status" value="1"/>
</dbReference>
<keyword evidence="5 7" id="KW-0472">Membrane</keyword>
<dbReference type="PANTHER" id="PTHR43791">
    <property type="entry name" value="PERMEASE-RELATED"/>
    <property type="match status" value="1"/>
</dbReference>
<dbReference type="OrthoDB" id="3639251at2759"/>
<keyword evidence="9" id="KW-1185">Reference proteome</keyword>
<feature type="transmembrane region" description="Helical" evidence="7">
    <location>
        <begin position="354"/>
        <end position="372"/>
    </location>
</feature>
<feature type="transmembrane region" description="Helical" evidence="7">
    <location>
        <begin position="411"/>
        <end position="432"/>
    </location>
</feature>
<dbReference type="GO" id="GO:0022857">
    <property type="term" value="F:transmembrane transporter activity"/>
    <property type="evidence" value="ECO:0007669"/>
    <property type="project" value="InterPro"/>
</dbReference>
<feature type="transmembrane region" description="Helical" evidence="7">
    <location>
        <begin position="120"/>
        <end position="139"/>
    </location>
</feature>
<feature type="region of interest" description="Disordered" evidence="6">
    <location>
        <begin position="478"/>
        <end position="504"/>
    </location>
</feature>
<feature type="transmembrane region" description="Helical" evidence="7">
    <location>
        <begin position="145"/>
        <end position="170"/>
    </location>
</feature>
<name>A0A5C3FJZ3_PSEA2</name>
<keyword evidence="2" id="KW-0813">Transport</keyword>
<feature type="transmembrane region" description="Helical" evidence="7">
    <location>
        <begin position="320"/>
        <end position="342"/>
    </location>
</feature>
<feature type="compositionally biased region" description="Polar residues" evidence="6">
    <location>
        <begin position="481"/>
        <end position="492"/>
    </location>
</feature>
<dbReference type="FunFam" id="1.20.1250.20:FF:000057">
    <property type="entry name" value="MFS general substrate transporter"/>
    <property type="match status" value="1"/>
</dbReference>
<comment type="caution">
    <text evidence="8">The sequence shown here is derived from an EMBL/GenBank/DDBJ whole genome shotgun (WGS) entry which is preliminary data.</text>
</comment>
<sequence>MVSAAEKNNAVAHDTFDAAMRPPSLAIDDAHPTLTIAEAEEEEKQLLRKIDRRLVPCVWLMYLFSYLDRSNIGNAYTGGMGADLKMDSNHYSIVLLVFFATYVTFEVPSNMLLTRVRPSIYLPTLMFLWGGLSMCFAAAKNWQTIAALRVVLGALEAGFAPGVLFLLSSWYKRGELARRYSLYYSAVAISGMFGGLIAGGLLQKLDGAHGIAAWKWLFIIEGAATCGVAVAAVFVLPDFPATTRWLSPRERAIASRRLALDSVGSAQGGDEDITHTQAAKMAFFDWRTWCFVFLYMLTTGSQTIQYFVPELVKSMGYKGFHVQYMTAPIYAVALAAILGFCFSSDLRKERAFHLATASAIAVVSFACLIGVLDHKGRYVLLCFGVAGVYAACPLVSIWVSNAIPHPSEKRAVVQAFVNGMGNSASLYGSYLFNKGDKNYNRKGFGVTMAFMLLAVVMSLVIRHLLAKYPYPEIQSVGDADSANSPDSGNGSRLNVDHDDVKNKV</sequence>
<gene>
    <name evidence="8" type="ORF">PSANT_01536</name>
</gene>
<dbReference type="Proteomes" id="UP000325008">
    <property type="component" value="Unassembled WGS sequence"/>
</dbReference>
<dbReference type="AlphaFoldDB" id="A0A5C3FJZ3"/>
<feature type="transmembrane region" description="Helical" evidence="7">
    <location>
        <begin position="378"/>
        <end position="399"/>
    </location>
</feature>
<feature type="transmembrane region" description="Helical" evidence="7">
    <location>
        <begin position="444"/>
        <end position="465"/>
    </location>
</feature>
<dbReference type="SUPFAM" id="SSF103473">
    <property type="entry name" value="MFS general substrate transporter"/>
    <property type="match status" value="1"/>
</dbReference>
<feature type="transmembrane region" description="Helical" evidence="7">
    <location>
        <begin position="214"/>
        <end position="236"/>
    </location>
</feature>
<reference evidence="8" key="1">
    <citation type="submission" date="2018-03" db="EMBL/GenBank/DDBJ databases">
        <authorList>
            <person name="Guldener U."/>
        </authorList>
    </citation>
    <scope>NUCLEOTIDE SEQUENCE [LARGE SCALE GENOMIC DNA]</scope>
    <source>
        <strain evidence="8">ATCC34888</strain>
    </source>
</reference>
<evidence type="ECO:0000313" key="9">
    <source>
        <dbReference type="Proteomes" id="UP000325008"/>
    </source>
</evidence>
<dbReference type="Gene3D" id="1.20.1250.20">
    <property type="entry name" value="MFS general substrate transporter like domains"/>
    <property type="match status" value="2"/>
</dbReference>
<feature type="transmembrane region" description="Helical" evidence="7">
    <location>
        <begin position="54"/>
        <end position="72"/>
    </location>
</feature>
<evidence type="ECO:0000256" key="1">
    <source>
        <dbReference type="ARBA" id="ARBA00004141"/>
    </source>
</evidence>